<dbReference type="PANTHER" id="PTHR30040">
    <property type="entry name" value="THIAMINE BIOSYNTHESIS LIPOPROTEIN APBE"/>
    <property type="match status" value="1"/>
</dbReference>
<evidence type="ECO:0000256" key="6">
    <source>
        <dbReference type="ARBA" id="ARBA00022723"/>
    </source>
</evidence>
<keyword evidence="8" id="KW-0460">Magnesium</keyword>
<dbReference type="EC" id="2.7.1.180" evidence="2"/>
<keyword evidence="7" id="KW-0274">FAD</keyword>
<comment type="catalytic activity">
    <reaction evidence="10">
        <text>L-threonyl-[protein] + FAD = FMN-L-threonyl-[protein] + AMP + H(+)</text>
        <dbReference type="Rhea" id="RHEA:36847"/>
        <dbReference type="Rhea" id="RHEA-COMP:11060"/>
        <dbReference type="Rhea" id="RHEA-COMP:11061"/>
        <dbReference type="ChEBI" id="CHEBI:15378"/>
        <dbReference type="ChEBI" id="CHEBI:30013"/>
        <dbReference type="ChEBI" id="CHEBI:57692"/>
        <dbReference type="ChEBI" id="CHEBI:74257"/>
        <dbReference type="ChEBI" id="CHEBI:456215"/>
        <dbReference type="EC" id="2.7.1.180"/>
    </reaction>
</comment>
<dbReference type="PANTHER" id="PTHR30040:SF2">
    <property type="entry name" value="FAD:PROTEIN FMN TRANSFERASE"/>
    <property type="match status" value="1"/>
</dbReference>
<sequence>MGMQVRIVLYAGTRDEARQAARAAFEEIARLDWIFSDYRADSELSRLVLRAGQAPVPVSQELYEVLDRGQRLARQTEGAFDITAGALTRLWRSAIRDERMPNEAELRSAMHASGNDKLRLDATAQTAQITGTGLRLDLGGIAKGYVIDQALATLRAHDVTKALVEAGGDIVVGAAPPGEAGWHLTIPHAGCEVVLAEAAISTSGDTEQFVEIEGIRYSHTVDPRTGFGLTHRRIATVVVSDGFTTDGLATALTLLEEIEAEALLDLYPKTRALVGYRRLPEGPLGPDYYPRIFDGAPTQNGSNTPGLFAGCLG</sequence>
<dbReference type="EMBL" id="UINC01000227">
    <property type="protein sequence ID" value="SUZ51564.1"/>
    <property type="molecule type" value="Genomic_DNA"/>
</dbReference>
<evidence type="ECO:0000256" key="9">
    <source>
        <dbReference type="ARBA" id="ARBA00031306"/>
    </source>
</evidence>
<dbReference type="Pfam" id="PF02424">
    <property type="entry name" value="ApbE"/>
    <property type="match status" value="1"/>
</dbReference>
<comment type="cofactor">
    <cofactor evidence="1">
        <name>Mg(2+)</name>
        <dbReference type="ChEBI" id="CHEBI:18420"/>
    </cofactor>
</comment>
<keyword evidence="5" id="KW-0808">Transferase</keyword>
<evidence type="ECO:0000256" key="10">
    <source>
        <dbReference type="ARBA" id="ARBA00048540"/>
    </source>
</evidence>
<keyword evidence="4" id="KW-0285">Flavoprotein</keyword>
<gene>
    <name evidence="11" type="ORF">METZ01_LOCUS4418</name>
</gene>
<dbReference type="Gene3D" id="3.10.520.10">
    <property type="entry name" value="ApbE-like domains"/>
    <property type="match status" value="1"/>
</dbReference>
<evidence type="ECO:0000256" key="5">
    <source>
        <dbReference type="ARBA" id="ARBA00022679"/>
    </source>
</evidence>
<dbReference type="InterPro" id="IPR024932">
    <property type="entry name" value="ApbE"/>
</dbReference>
<dbReference type="SUPFAM" id="SSF143631">
    <property type="entry name" value="ApbE-like"/>
    <property type="match status" value="1"/>
</dbReference>
<dbReference type="GO" id="GO:0016740">
    <property type="term" value="F:transferase activity"/>
    <property type="evidence" value="ECO:0007669"/>
    <property type="project" value="UniProtKB-KW"/>
</dbReference>
<keyword evidence="6" id="KW-0479">Metal-binding</keyword>
<evidence type="ECO:0000256" key="7">
    <source>
        <dbReference type="ARBA" id="ARBA00022827"/>
    </source>
</evidence>
<reference evidence="11" key="1">
    <citation type="submission" date="2018-05" db="EMBL/GenBank/DDBJ databases">
        <authorList>
            <person name="Lanie J.A."/>
            <person name="Ng W.-L."/>
            <person name="Kazmierczak K.M."/>
            <person name="Andrzejewski T.M."/>
            <person name="Davidsen T.M."/>
            <person name="Wayne K.J."/>
            <person name="Tettelin H."/>
            <person name="Glass J.I."/>
            <person name="Rusch D."/>
            <person name="Podicherti R."/>
            <person name="Tsui H.-C.T."/>
            <person name="Winkler M.E."/>
        </authorList>
    </citation>
    <scope>NUCLEOTIDE SEQUENCE</scope>
</reference>
<proteinExistence type="predicted"/>
<evidence type="ECO:0000313" key="11">
    <source>
        <dbReference type="EMBL" id="SUZ51564.1"/>
    </source>
</evidence>
<evidence type="ECO:0000256" key="2">
    <source>
        <dbReference type="ARBA" id="ARBA00011955"/>
    </source>
</evidence>
<protein>
    <recommendedName>
        <fullName evidence="3">FAD:protein FMN transferase</fullName>
        <ecNumber evidence="2">2.7.1.180</ecNumber>
    </recommendedName>
    <alternativeName>
        <fullName evidence="9">Flavin transferase</fullName>
    </alternativeName>
</protein>
<accession>A0A381NBX9</accession>
<dbReference type="InterPro" id="IPR003374">
    <property type="entry name" value="ApbE-like_sf"/>
</dbReference>
<evidence type="ECO:0000256" key="1">
    <source>
        <dbReference type="ARBA" id="ARBA00001946"/>
    </source>
</evidence>
<dbReference type="GO" id="GO:0046872">
    <property type="term" value="F:metal ion binding"/>
    <property type="evidence" value="ECO:0007669"/>
    <property type="project" value="UniProtKB-KW"/>
</dbReference>
<evidence type="ECO:0000256" key="8">
    <source>
        <dbReference type="ARBA" id="ARBA00022842"/>
    </source>
</evidence>
<organism evidence="11">
    <name type="scientific">marine metagenome</name>
    <dbReference type="NCBI Taxonomy" id="408172"/>
    <lineage>
        <taxon>unclassified sequences</taxon>
        <taxon>metagenomes</taxon>
        <taxon>ecological metagenomes</taxon>
    </lineage>
</organism>
<evidence type="ECO:0000256" key="3">
    <source>
        <dbReference type="ARBA" id="ARBA00016337"/>
    </source>
</evidence>
<name>A0A381NBX9_9ZZZZ</name>
<dbReference type="PIRSF" id="PIRSF006268">
    <property type="entry name" value="ApbE"/>
    <property type="match status" value="1"/>
</dbReference>
<evidence type="ECO:0000256" key="4">
    <source>
        <dbReference type="ARBA" id="ARBA00022630"/>
    </source>
</evidence>
<dbReference type="AlphaFoldDB" id="A0A381NBX9"/>